<dbReference type="InterPro" id="IPR027467">
    <property type="entry name" value="MopterinOxRdtase_cofactor_BS"/>
</dbReference>
<keyword evidence="13" id="KW-1185">Reference proteome</keyword>
<dbReference type="EMBL" id="CP053085">
    <property type="protein sequence ID" value="QJR34772.1"/>
    <property type="molecule type" value="Genomic_DNA"/>
</dbReference>
<organism evidence="12 13">
    <name type="scientific">Gemmatimonas groenlandica</name>
    <dbReference type="NCBI Taxonomy" id="2732249"/>
    <lineage>
        <taxon>Bacteria</taxon>
        <taxon>Pseudomonadati</taxon>
        <taxon>Gemmatimonadota</taxon>
        <taxon>Gemmatimonadia</taxon>
        <taxon>Gemmatimonadales</taxon>
        <taxon>Gemmatimonadaceae</taxon>
        <taxon>Gemmatimonas</taxon>
    </lineage>
</organism>
<accession>A0A6M4IP98</accession>
<dbReference type="GO" id="GO:0016491">
    <property type="term" value="F:oxidoreductase activity"/>
    <property type="evidence" value="ECO:0007669"/>
    <property type="project" value="UniProtKB-KW"/>
</dbReference>
<feature type="domain" description="4Fe-4S Mo/W bis-MGD-type" evidence="11">
    <location>
        <begin position="53"/>
        <end position="109"/>
    </location>
</feature>
<keyword evidence="6" id="KW-0732">Signal</keyword>
<evidence type="ECO:0000256" key="2">
    <source>
        <dbReference type="ARBA" id="ARBA00010312"/>
    </source>
</evidence>
<dbReference type="KEGG" id="ggr:HKW67_04195"/>
<dbReference type="RefSeq" id="WP_171224200.1">
    <property type="nucleotide sequence ID" value="NZ_CP053085.1"/>
</dbReference>
<dbReference type="PROSITE" id="PS51318">
    <property type="entry name" value="TAT"/>
    <property type="match status" value="1"/>
</dbReference>
<feature type="domain" description="4Fe-4S ferredoxin-type" evidence="10">
    <location>
        <begin position="828"/>
        <end position="859"/>
    </location>
</feature>
<evidence type="ECO:0000259" key="10">
    <source>
        <dbReference type="PROSITE" id="PS51379"/>
    </source>
</evidence>
<evidence type="ECO:0000256" key="9">
    <source>
        <dbReference type="ARBA" id="ARBA00023014"/>
    </source>
</evidence>
<dbReference type="GO" id="GO:0051539">
    <property type="term" value="F:4 iron, 4 sulfur cluster binding"/>
    <property type="evidence" value="ECO:0007669"/>
    <property type="project" value="UniProtKB-KW"/>
</dbReference>
<dbReference type="SUPFAM" id="SSF53706">
    <property type="entry name" value="Formate dehydrogenase/DMSO reductase, domains 1-3"/>
    <property type="match status" value="1"/>
</dbReference>
<dbReference type="GO" id="GO:0046872">
    <property type="term" value="F:metal ion binding"/>
    <property type="evidence" value="ECO:0007669"/>
    <property type="project" value="UniProtKB-KW"/>
</dbReference>
<dbReference type="PROSITE" id="PS51669">
    <property type="entry name" value="4FE4S_MOW_BIS_MGD"/>
    <property type="match status" value="1"/>
</dbReference>
<dbReference type="InterPro" id="IPR009010">
    <property type="entry name" value="Asp_de-COase-like_dom_sf"/>
</dbReference>
<dbReference type="Proteomes" id="UP000500938">
    <property type="component" value="Chromosome"/>
</dbReference>
<evidence type="ECO:0000256" key="8">
    <source>
        <dbReference type="ARBA" id="ARBA00023004"/>
    </source>
</evidence>
<keyword evidence="5" id="KW-0479">Metal-binding</keyword>
<evidence type="ECO:0000256" key="7">
    <source>
        <dbReference type="ARBA" id="ARBA00023002"/>
    </source>
</evidence>
<sequence>MSTEAGTGVKRREFLKILGATGATTAVVGCSSEKVGKLIPYVASPDNTVPGVSQYYATTCRECATACGVMAEVRDGRPIKLDGNPDHPMSRGAICSVGLSAVQGLYNPDRYRTPMVREGNALKATTWDKAYELLAQKIGEVKSRTQASNVVFVNQHESGTFPGFLDQWLSAQGMPTHLSVDSAAPIATIASNQKAYGASWPALDFNAAKLVISFGADFLDGWGHSVPQQLEWADARAKLEGAPRLVYVGARRSLTGLNADQWIAAKPGSEMDICAALTGSAAMAAASDASGVPVATLEALAKAIATAGSGVMAISGVTTANAVDCGVMVAEINKKAGAVGVTIKPAAGHAGYNGLASYADLAGAVAKMAAGTVPLAFVRGANPAYTMPKSAGFAAAFAKVPFKVSFSSVPDETAQLCDLILPDNHWLESWGDAVTMQGQIGLQQPTLEPVFDTKATADVLIALAKKDQALAAKYTAADYRGWFIGQFPGGASAFTTALTKATISGSPLIATATRTLTATATPVDAGAGDYFVHVFPSPTLGDGRGANKPWLQELPDPVTKIAWQSWVEVHPTTFKKLGLVEGQHLTVETSAGKITAPAYRYMGVRPDTVAISLGLGHTAYGRFAQNVGVNAYDLVKSGWDASGTLALSGTKGKVTVLAETSQLVTTEGSARQHGRGIGQAMTLAALLGQEAEDGEHEEHAIPGLPSQDFKAGLKSPIAADAQGELANPNAKDLGMYAPDHVQKMEKRRWAMTIDLARCTGCSACVTACYSENNIPTVGAPYQGRALSPTVWDERPGANIIKGREMAWIRLERYYEGNENTENEFSPDFDTRFVPMMCQHCGNAPCEPVCPVYATYHSPDGLNVQVYNRCVGTRYCSNNCPYKVRYFNWFGYGEVNRKQYAWPEPMHWALNPDVTVRGKGVMEKCTFCVQRIREAEHRAKAEGREVKPDEFTTACSQACPSRAIIFGDAADENWTVAKLAYDRRAYHVFEELNTYTAVVYLKKVNYPAPASPAQA</sequence>
<dbReference type="InterPro" id="IPR006963">
    <property type="entry name" value="Mopterin_OxRdtase_4Fe-4S_dom"/>
</dbReference>
<evidence type="ECO:0000256" key="1">
    <source>
        <dbReference type="ARBA" id="ARBA00001966"/>
    </source>
</evidence>
<dbReference type="PANTHER" id="PTHR43742:SF9">
    <property type="entry name" value="TETRATHIONATE REDUCTASE SUBUNIT A"/>
    <property type="match status" value="1"/>
</dbReference>
<evidence type="ECO:0000256" key="3">
    <source>
        <dbReference type="ARBA" id="ARBA00022485"/>
    </source>
</evidence>
<feature type="domain" description="4Fe-4S ferredoxin-type" evidence="10">
    <location>
        <begin position="749"/>
        <end position="779"/>
    </location>
</feature>
<dbReference type="SMART" id="SM00926">
    <property type="entry name" value="Molybdop_Fe4S4"/>
    <property type="match status" value="1"/>
</dbReference>
<evidence type="ECO:0000313" key="12">
    <source>
        <dbReference type="EMBL" id="QJR34772.1"/>
    </source>
</evidence>
<dbReference type="Pfam" id="PF04879">
    <property type="entry name" value="Molybdop_Fe4S4"/>
    <property type="match status" value="1"/>
</dbReference>
<evidence type="ECO:0000256" key="4">
    <source>
        <dbReference type="ARBA" id="ARBA00022505"/>
    </source>
</evidence>
<dbReference type="Gene3D" id="3.30.2070.10">
    <property type="entry name" value="Formate dehydrogenase/DMSO reductase"/>
    <property type="match status" value="1"/>
</dbReference>
<evidence type="ECO:0000259" key="11">
    <source>
        <dbReference type="PROSITE" id="PS51669"/>
    </source>
</evidence>
<keyword evidence="4" id="KW-0500">Molybdenum</keyword>
<evidence type="ECO:0000256" key="5">
    <source>
        <dbReference type="ARBA" id="ARBA00022723"/>
    </source>
</evidence>
<keyword evidence="7" id="KW-0560">Oxidoreductase</keyword>
<keyword evidence="8" id="KW-0408">Iron</keyword>
<dbReference type="InterPro" id="IPR006656">
    <property type="entry name" value="Mopterin_OxRdtase"/>
</dbReference>
<dbReference type="SUPFAM" id="SSF54862">
    <property type="entry name" value="4Fe-4S ferredoxins"/>
    <property type="match status" value="1"/>
</dbReference>
<dbReference type="PROSITE" id="PS51379">
    <property type="entry name" value="4FE4S_FER_2"/>
    <property type="match status" value="2"/>
</dbReference>
<reference evidence="12 13" key="1">
    <citation type="submission" date="2020-05" db="EMBL/GenBank/DDBJ databases">
        <title>Complete genome sequence of Gemmatimonas greenlandica TET16.</title>
        <authorList>
            <person name="Zeng Y."/>
        </authorList>
    </citation>
    <scope>NUCLEOTIDE SEQUENCE [LARGE SCALE GENOMIC DNA]</scope>
    <source>
        <strain evidence="12 13">TET16</strain>
    </source>
</reference>
<dbReference type="InterPro" id="IPR050612">
    <property type="entry name" value="Prok_Mopterin_Oxidored"/>
</dbReference>
<dbReference type="Pfam" id="PF01568">
    <property type="entry name" value="Molydop_binding"/>
    <property type="match status" value="1"/>
</dbReference>
<dbReference type="Gene3D" id="3.40.50.740">
    <property type="match status" value="2"/>
</dbReference>
<dbReference type="Gene3D" id="2.40.40.20">
    <property type="match status" value="1"/>
</dbReference>
<dbReference type="Gene3D" id="3.30.70.20">
    <property type="match status" value="2"/>
</dbReference>
<name>A0A6M4IP98_9BACT</name>
<dbReference type="AlphaFoldDB" id="A0A6M4IP98"/>
<dbReference type="InterPro" id="IPR006311">
    <property type="entry name" value="TAT_signal"/>
</dbReference>
<dbReference type="InterPro" id="IPR006657">
    <property type="entry name" value="MoPterin_dinucl-bd_dom"/>
</dbReference>
<keyword evidence="9" id="KW-0411">Iron-sulfur</keyword>
<dbReference type="InterPro" id="IPR017896">
    <property type="entry name" value="4Fe4S_Fe-S-bd"/>
</dbReference>
<dbReference type="PANTHER" id="PTHR43742">
    <property type="entry name" value="TRIMETHYLAMINE-N-OXIDE REDUCTASE"/>
    <property type="match status" value="1"/>
</dbReference>
<dbReference type="Pfam" id="PF13247">
    <property type="entry name" value="Fer4_11"/>
    <property type="match status" value="1"/>
</dbReference>
<dbReference type="Gene3D" id="2.20.25.90">
    <property type="entry name" value="ADC-like domains"/>
    <property type="match status" value="1"/>
</dbReference>
<comment type="similarity">
    <text evidence="2">Belongs to the prokaryotic molybdopterin-containing oxidoreductase family.</text>
</comment>
<proteinExistence type="inferred from homology"/>
<dbReference type="SUPFAM" id="SSF50692">
    <property type="entry name" value="ADC-like"/>
    <property type="match status" value="1"/>
</dbReference>
<protein>
    <submittedName>
        <fullName evidence="12">4Fe-4S dicluster domain-containing protein</fullName>
    </submittedName>
</protein>
<keyword evidence="3" id="KW-0004">4Fe-4S</keyword>
<comment type="cofactor">
    <cofactor evidence="1">
        <name>[4Fe-4S] cluster</name>
        <dbReference type="ChEBI" id="CHEBI:49883"/>
    </cofactor>
</comment>
<gene>
    <name evidence="12" type="ORF">HKW67_04195</name>
</gene>
<dbReference type="Gene3D" id="3.40.228.10">
    <property type="entry name" value="Dimethylsulfoxide Reductase, domain 2"/>
    <property type="match status" value="2"/>
</dbReference>
<dbReference type="GO" id="GO:0043546">
    <property type="term" value="F:molybdopterin cofactor binding"/>
    <property type="evidence" value="ECO:0007669"/>
    <property type="project" value="InterPro"/>
</dbReference>
<evidence type="ECO:0000313" key="13">
    <source>
        <dbReference type="Proteomes" id="UP000500938"/>
    </source>
</evidence>
<evidence type="ECO:0000256" key="6">
    <source>
        <dbReference type="ARBA" id="ARBA00022729"/>
    </source>
</evidence>
<dbReference type="CDD" id="cd10551">
    <property type="entry name" value="PsrB"/>
    <property type="match status" value="1"/>
</dbReference>
<dbReference type="PROSITE" id="PS00551">
    <property type="entry name" value="MOLYBDOPTERIN_PROK_1"/>
    <property type="match status" value="1"/>
</dbReference>
<dbReference type="Pfam" id="PF00384">
    <property type="entry name" value="Molybdopterin"/>
    <property type="match status" value="1"/>
</dbReference>